<protein>
    <submittedName>
        <fullName evidence="2">Dfa3 protein</fullName>
    </submittedName>
</protein>
<name>A0A812SDX1_9DINO</name>
<evidence type="ECO:0000313" key="2">
    <source>
        <dbReference type="EMBL" id="CAE7480007.1"/>
    </source>
</evidence>
<reference evidence="2" key="1">
    <citation type="submission" date="2021-02" db="EMBL/GenBank/DDBJ databases">
        <authorList>
            <person name="Dougan E. K."/>
            <person name="Rhodes N."/>
            <person name="Thang M."/>
            <person name="Chan C."/>
        </authorList>
    </citation>
    <scope>NUCLEOTIDE SEQUENCE</scope>
</reference>
<feature type="chain" id="PRO_5032983393" evidence="1">
    <location>
        <begin position="32"/>
        <end position="579"/>
    </location>
</feature>
<feature type="signal peptide" evidence="1">
    <location>
        <begin position="1"/>
        <end position="31"/>
    </location>
</feature>
<keyword evidence="3" id="KW-1185">Reference proteome</keyword>
<evidence type="ECO:0000313" key="3">
    <source>
        <dbReference type="Proteomes" id="UP000604046"/>
    </source>
</evidence>
<accession>A0A812SDX1</accession>
<dbReference type="Proteomes" id="UP000604046">
    <property type="component" value="Unassembled WGS sequence"/>
</dbReference>
<sequence length="579" mass="66198">MLQVHVVSASMEALLAVGLALVLLLVCCVVACCHKCGCASRRSLSKTDVEAFKTFTELYRYREIELGHDDMFEVEHETRCYCWRVITAKQPARDWAALQPLTASSLCGPTARIHDALLAFQYCVVQQRKDMAPHYPSFIVAQEWREWTTNRFQHLGSIDVQAELLAEVEKRLKWLDEVELGLRDPGINDLHDSFGWDSSTTSLLDVFTNVVTPALMEIKTEIDRRMLEASHAELMRTCATLARHLAQELMRFMECLLNTKGLRVESHIATMNIPVTTAQSWEFLLAQKAEAFKDVRHVDALLYSWYHLTQSGLDKLHDVERMSQSTETWDGEEFVRYASQFDFGFNFQSYLKAVRSAKHAPGAEAAAKMKALRAPLAWQYARLKTSLDPSCFGLDPGDYDLILEALAFFFDRTAFAIWQMTAICFFQSDLAKLVGRLYIFETLSKDHILDTIDFASTLVSQLRYQVDYLKQHFFRGWQNLRRNRHASAWSSTEPLDNFRLAMHSKKTIDQLLDSLHLTLLTIYQKTRSAKVMQGVDREKVFDAHLALYAANWKGCAAWKHSGLRTHSPDVHAAEETNSA</sequence>
<proteinExistence type="predicted"/>
<organism evidence="2 3">
    <name type="scientific">Symbiodinium natans</name>
    <dbReference type="NCBI Taxonomy" id="878477"/>
    <lineage>
        <taxon>Eukaryota</taxon>
        <taxon>Sar</taxon>
        <taxon>Alveolata</taxon>
        <taxon>Dinophyceae</taxon>
        <taxon>Suessiales</taxon>
        <taxon>Symbiodiniaceae</taxon>
        <taxon>Symbiodinium</taxon>
    </lineage>
</organism>
<evidence type="ECO:0000256" key="1">
    <source>
        <dbReference type="SAM" id="SignalP"/>
    </source>
</evidence>
<gene>
    <name evidence="2" type="primary">dfa3</name>
    <name evidence="2" type="ORF">SNAT2548_LOCUS26954</name>
</gene>
<dbReference type="OrthoDB" id="10635098at2759"/>
<keyword evidence="1" id="KW-0732">Signal</keyword>
<comment type="caution">
    <text evidence="2">The sequence shown here is derived from an EMBL/GenBank/DDBJ whole genome shotgun (WGS) entry which is preliminary data.</text>
</comment>
<dbReference type="EMBL" id="CAJNDS010002448">
    <property type="protein sequence ID" value="CAE7480007.1"/>
    <property type="molecule type" value="Genomic_DNA"/>
</dbReference>
<dbReference type="AlphaFoldDB" id="A0A812SDX1"/>